<keyword evidence="5" id="KW-0411">Iron-sulfur</keyword>
<accession>A0A7Y3W3S4</accession>
<dbReference type="InterPro" id="IPR050377">
    <property type="entry name" value="Radical_SAM_PqqE_MftC-like"/>
</dbReference>
<keyword evidence="3" id="KW-0479">Metal-binding</keyword>
<dbReference type="SFLD" id="SFLDS00029">
    <property type="entry name" value="Radical_SAM"/>
    <property type="match status" value="1"/>
</dbReference>
<dbReference type="SUPFAM" id="SSF102114">
    <property type="entry name" value="Radical SAM enzymes"/>
    <property type="match status" value="1"/>
</dbReference>
<reference evidence="8 9" key="1">
    <citation type="submission" date="2020-05" db="EMBL/GenBank/DDBJ databases">
        <title>Parvularcula mediterraneae sp. nov., isolated from polypropylene straw from shallow seawater of the seashore of Laganas in Zakynthos island, Greece.</title>
        <authorList>
            <person name="Szabo I."/>
            <person name="Al-Omari J."/>
            <person name="Rado J."/>
            <person name="Szerdahelyi G.S."/>
        </authorList>
    </citation>
    <scope>NUCLEOTIDE SEQUENCE [LARGE SCALE GENOMIC DNA]</scope>
    <source>
        <strain evidence="8 9">ZS-1/3</strain>
    </source>
</reference>
<evidence type="ECO:0000256" key="2">
    <source>
        <dbReference type="ARBA" id="ARBA00022691"/>
    </source>
</evidence>
<comment type="cofactor">
    <cofactor evidence="1">
        <name>[4Fe-4S] cluster</name>
        <dbReference type="ChEBI" id="CHEBI:49883"/>
    </cofactor>
</comment>
<evidence type="ECO:0000313" key="8">
    <source>
        <dbReference type="EMBL" id="NNU14754.1"/>
    </source>
</evidence>
<dbReference type="GO" id="GO:0051536">
    <property type="term" value="F:iron-sulfur cluster binding"/>
    <property type="evidence" value="ECO:0007669"/>
    <property type="project" value="UniProtKB-KW"/>
</dbReference>
<keyword evidence="2" id="KW-0949">S-adenosyl-L-methionine</keyword>
<dbReference type="AlphaFoldDB" id="A0A7Y3W3S4"/>
<proteinExistence type="predicted"/>
<feature type="region of interest" description="Disordered" evidence="6">
    <location>
        <begin position="1"/>
        <end position="28"/>
    </location>
</feature>
<name>A0A7Y3W3S4_9PROT</name>
<organism evidence="8 9">
    <name type="scientific">Parvularcula mediterranea</name>
    <dbReference type="NCBI Taxonomy" id="2732508"/>
    <lineage>
        <taxon>Bacteria</taxon>
        <taxon>Pseudomonadati</taxon>
        <taxon>Pseudomonadota</taxon>
        <taxon>Alphaproteobacteria</taxon>
        <taxon>Parvularculales</taxon>
        <taxon>Parvularculaceae</taxon>
        <taxon>Parvularcula</taxon>
    </lineage>
</organism>
<dbReference type="PROSITE" id="PS51918">
    <property type="entry name" value="RADICAL_SAM"/>
    <property type="match status" value="1"/>
</dbReference>
<dbReference type="CDD" id="cd01335">
    <property type="entry name" value="Radical_SAM"/>
    <property type="match status" value="1"/>
</dbReference>
<evidence type="ECO:0000259" key="7">
    <source>
        <dbReference type="PROSITE" id="PS51918"/>
    </source>
</evidence>
<dbReference type="Gene3D" id="3.20.20.70">
    <property type="entry name" value="Aldolase class I"/>
    <property type="match status" value="1"/>
</dbReference>
<dbReference type="InterPro" id="IPR007197">
    <property type="entry name" value="rSAM"/>
</dbReference>
<evidence type="ECO:0000256" key="4">
    <source>
        <dbReference type="ARBA" id="ARBA00023004"/>
    </source>
</evidence>
<evidence type="ECO:0000256" key="3">
    <source>
        <dbReference type="ARBA" id="ARBA00022723"/>
    </source>
</evidence>
<dbReference type="SFLD" id="SFLDG01067">
    <property type="entry name" value="SPASM/twitch_domain_containing"/>
    <property type="match status" value="1"/>
</dbReference>
<dbReference type="GO" id="GO:0003824">
    <property type="term" value="F:catalytic activity"/>
    <property type="evidence" value="ECO:0007669"/>
    <property type="project" value="InterPro"/>
</dbReference>
<evidence type="ECO:0000256" key="5">
    <source>
        <dbReference type="ARBA" id="ARBA00023014"/>
    </source>
</evidence>
<dbReference type="InterPro" id="IPR058240">
    <property type="entry name" value="rSAM_sf"/>
</dbReference>
<dbReference type="EMBL" id="JABFCX010000001">
    <property type="protein sequence ID" value="NNU14754.1"/>
    <property type="molecule type" value="Genomic_DNA"/>
</dbReference>
<gene>
    <name evidence="8" type="ORF">HK107_00265</name>
</gene>
<keyword evidence="9" id="KW-1185">Reference proteome</keyword>
<dbReference type="RefSeq" id="WP_173195643.1">
    <property type="nucleotide sequence ID" value="NZ_JABFCX010000001.1"/>
</dbReference>
<dbReference type="Proteomes" id="UP000536835">
    <property type="component" value="Unassembled WGS sequence"/>
</dbReference>
<dbReference type="Pfam" id="PF04055">
    <property type="entry name" value="Radical_SAM"/>
    <property type="match status" value="1"/>
</dbReference>
<sequence length="325" mass="36201">MVQFPDPAQSPFKRDGDSLGEGKFADPVRTGDGSRRAFVPLSGLDTLWFNTGTLCNLACATCYIESSPTNDALVYITKAEVEAYLDEIEREEIGTRQIGFTGGEPFMNRDMVPIMEMCLERGFEVLVLSNAMRPMRRFEEQLKAIADRHSGKLLMRVSLDHHTKEAHEAERGQDTWDKAIDGLLWLHDNGFRVAVAGRQLPTETMEEARDGYDRLLKAIGIVLDLSDPERLVVFPEMDESLDTPEITEECWGILSMQKTAVMCSTSRMVVKRKGEATPRVAACTLLPYDPQFDMGETLTEASQAVKLNHPHCSRFCVLGGASCSA</sequence>
<dbReference type="PANTHER" id="PTHR11228">
    <property type="entry name" value="RADICAL SAM DOMAIN PROTEIN"/>
    <property type="match status" value="1"/>
</dbReference>
<evidence type="ECO:0000256" key="1">
    <source>
        <dbReference type="ARBA" id="ARBA00001966"/>
    </source>
</evidence>
<evidence type="ECO:0000313" key="9">
    <source>
        <dbReference type="Proteomes" id="UP000536835"/>
    </source>
</evidence>
<comment type="caution">
    <text evidence="8">The sequence shown here is derived from an EMBL/GenBank/DDBJ whole genome shotgun (WGS) entry which is preliminary data.</text>
</comment>
<evidence type="ECO:0000256" key="6">
    <source>
        <dbReference type="SAM" id="MobiDB-lite"/>
    </source>
</evidence>
<keyword evidence="4" id="KW-0408">Iron</keyword>
<dbReference type="PANTHER" id="PTHR11228:SF7">
    <property type="entry name" value="PQQA PEPTIDE CYCLASE"/>
    <property type="match status" value="1"/>
</dbReference>
<dbReference type="GO" id="GO:0046872">
    <property type="term" value="F:metal ion binding"/>
    <property type="evidence" value="ECO:0007669"/>
    <property type="project" value="UniProtKB-KW"/>
</dbReference>
<dbReference type="InterPro" id="IPR013785">
    <property type="entry name" value="Aldolase_TIM"/>
</dbReference>
<feature type="domain" description="Radical SAM core" evidence="7">
    <location>
        <begin position="31"/>
        <end position="266"/>
    </location>
</feature>
<protein>
    <submittedName>
        <fullName evidence="8">Radical SAM protein</fullName>
    </submittedName>
</protein>